<sequence length="87" mass="10089">MIELQQSVIIERHDEDGWGRRQEFESIWISPHAIESIFFAGLTRIRLISGDVIDVKQTPAEVLILAFGEYYVATSYRSLNKEQPHDQ</sequence>
<dbReference type="RefSeq" id="WP_369788363.1">
    <property type="nucleotide sequence ID" value="NZ_CP165628.1"/>
</dbReference>
<reference evidence="1" key="1">
    <citation type="submission" date="2024-07" db="EMBL/GenBank/DDBJ databases">
        <authorList>
            <person name="Biller S.J."/>
        </authorList>
    </citation>
    <scope>NUCLEOTIDE SEQUENCE</scope>
    <source>
        <strain evidence="1">WC2420</strain>
    </source>
</reference>
<gene>
    <name evidence="1" type="ORF">AB3G37_15235</name>
</gene>
<accession>A0AB39VL66</accession>
<name>A0AB39VL66_9GAMM</name>
<dbReference type="AlphaFoldDB" id="A0AB39VL66"/>
<proteinExistence type="predicted"/>
<protein>
    <submittedName>
        <fullName evidence="1">Uncharacterized protein</fullName>
    </submittedName>
</protein>
<evidence type="ECO:0000313" key="1">
    <source>
        <dbReference type="EMBL" id="XDU70921.1"/>
    </source>
</evidence>
<dbReference type="EMBL" id="CP165628">
    <property type="protein sequence ID" value="XDU70921.1"/>
    <property type="molecule type" value="Genomic_DNA"/>
</dbReference>
<organism evidence="1">
    <name type="scientific">Rouxiella sp. WC2420</name>
    <dbReference type="NCBI Taxonomy" id="3234145"/>
    <lineage>
        <taxon>Bacteria</taxon>
        <taxon>Pseudomonadati</taxon>
        <taxon>Pseudomonadota</taxon>
        <taxon>Gammaproteobacteria</taxon>
        <taxon>Enterobacterales</taxon>
        <taxon>Yersiniaceae</taxon>
        <taxon>Rouxiella</taxon>
    </lineage>
</organism>